<dbReference type="Proteomes" id="UP000677228">
    <property type="component" value="Unassembled WGS sequence"/>
</dbReference>
<dbReference type="PANTHER" id="PTHR12295">
    <property type="entry name" value="FURRY-RELATED"/>
    <property type="match status" value="1"/>
</dbReference>
<dbReference type="EMBL" id="CAJNOK010009881">
    <property type="protein sequence ID" value="CAF1100841.1"/>
    <property type="molecule type" value="Genomic_DNA"/>
</dbReference>
<dbReference type="GO" id="GO:0030427">
    <property type="term" value="C:site of polarized growth"/>
    <property type="evidence" value="ECO:0007669"/>
    <property type="project" value="TreeGrafter"/>
</dbReference>
<dbReference type="AlphaFoldDB" id="A0A8S2KNI6"/>
<sequence length="558" mass="62444">MQIRGLATSIFAQQRLLPPMTTQQSHTSIFHDSGVPSLTTSSLLTSKIEALQNKLLCTGIHNRFQPQRHSRHHHSLAERDTLSVVITGASSTGGSSLSPYLMTSATAPTSPRSITTPTTLLTDGLSTTTITNSPSSSFLLRPDQSGEQSLYLRFSPDSDRSFPSTTSTLTRSKSAHSLRQQQQQQQQATLLTNPNSSGVLAVCNEAHALATTIDDAKTVLAQIFWIGICLLESDYEYEFSLAVQLLETIVVKVTIDTPDYIERIMNIHRSMKWQTFPGFQALLLKGCTSTITYESTVALVGRLTNIMSCPFVSTNAGSAFALNIITLLPYMVYNYENHHYVCIETAETIARVCNEQVDSIRLQNLATVMSLYSQEKFASTASQWAKCVVKYLTDVYAQYAISWITFLSEVLEKGPVYLQPSILDIFHYLVMLIDTKNIDYTSFNNELVRTLCKYVSTIHYKDVMKTLKLLVTRSSTLSTPKHFTSSSCYNQQQVRSIMSQVEFFEDTPRSIELPGRTLDIDYNLSQLMNIIKTNNSVKLSNSVKKRMNVTRLLLDIKS</sequence>
<dbReference type="Pfam" id="PF14225">
    <property type="entry name" value="MOR2-PAG1_C"/>
    <property type="match status" value="1"/>
</dbReference>
<evidence type="ECO:0000313" key="3">
    <source>
        <dbReference type="EMBL" id="CAF1100841.1"/>
    </source>
</evidence>
<feature type="region of interest" description="Disordered" evidence="1">
    <location>
        <begin position="90"/>
        <end position="120"/>
    </location>
</feature>
<gene>
    <name evidence="3" type="ORF">OVA965_LOCUS19284</name>
    <name evidence="4" type="ORF">TMI583_LOCUS19300</name>
</gene>
<evidence type="ECO:0000313" key="4">
    <source>
        <dbReference type="EMBL" id="CAF3862245.1"/>
    </source>
</evidence>
<dbReference type="InterPro" id="IPR039867">
    <property type="entry name" value="Furry/Tao3/Mor2"/>
</dbReference>
<evidence type="ECO:0000256" key="1">
    <source>
        <dbReference type="SAM" id="MobiDB-lite"/>
    </source>
</evidence>
<comment type="caution">
    <text evidence="4">The sequence shown here is derived from an EMBL/GenBank/DDBJ whole genome shotgun (WGS) entry which is preliminary data.</text>
</comment>
<dbReference type="Proteomes" id="UP000682733">
    <property type="component" value="Unassembled WGS sequence"/>
</dbReference>
<dbReference type="SUPFAM" id="SSF48371">
    <property type="entry name" value="ARM repeat"/>
    <property type="match status" value="1"/>
</dbReference>
<proteinExistence type="predicted"/>
<name>A0A8S2KNI6_9BILA</name>
<organism evidence="4 5">
    <name type="scientific">Didymodactylos carnosus</name>
    <dbReference type="NCBI Taxonomy" id="1234261"/>
    <lineage>
        <taxon>Eukaryota</taxon>
        <taxon>Metazoa</taxon>
        <taxon>Spiralia</taxon>
        <taxon>Gnathifera</taxon>
        <taxon>Rotifera</taxon>
        <taxon>Eurotatoria</taxon>
        <taxon>Bdelloidea</taxon>
        <taxon>Philodinida</taxon>
        <taxon>Philodinidae</taxon>
        <taxon>Didymodactylos</taxon>
    </lineage>
</organism>
<dbReference type="InterPro" id="IPR025481">
    <property type="entry name" value="Cell_Morphogen_C"/>
</dbReference>
<evidence type="ECO:0000259" key="2">
    <source>
        <dbReference type="Pfam" id="PF14225"/>
    </source>
</evidence>
<feature type="domain" description="Cell morphogenesis protein C-terminal" evidence="2">
    <location>
        <begin position="221"/>
        <end position="475"/>
    </location>
</feature>
<dbReference type="GO" id="GO:0005938">
    <property type="term" value="C:cell cortex"/>
    <property type="evidence" value="ECO:0007669"/>
    <property type="project" value="TreeGrafter"/>
</dbReference>
<reference evidence="4" key="1">
    <citation type="submission" date="2021-02" db="EMBL/GenBank/DDBJ databases">
        <authorList>
            <person name="Nowell W R."/>
        </authorList>
    </citation>
    <scope>NUCLEOTIDE SEQUENCE</scope>
</reference>
<dbReference type="InterPro" id="IPR016024">
    <property type="entry name" value="ARM-type_fold"/>
</dbReference>
<protein>
    <recommendedName>
        <fullName evidence="2">Cell morphogenesis protein C-terminal domain-containing protein</fullName>
    </recommendedName>
</protein>
<accession>A0A8S2KNI6</accession>
<dbReference type="GO" id="GO:0031175">
    <property type="term" value="P:neuron projection development"/>
    <property type="evidence" value="ECO:0007669"/>
    <property type="project" value="TreeGrafter"/>
</dbReference>
<evidence type="ECO:0000313" key="5">
    <source>
        <dbReference type="Proteomes" id="UP000682733"/>
    </source>
</evidence>
<dbReference type="EMBL" id="CAJOBA010009901">
    <property type="protein sequence ID" value="CAF3862245.1"/>
    <property type="molecule type" value="Genomic_DNA"/>
</dbReference>
<dbReference type="PANTHER" id="PTHR12295:SF30">
    <property type="entry name" value="PROTEIN FURRY"/>
    <property type="match status" value="1"/>
</dbReference>
<dbReference type="GO" id="GO:0000902">
    <property type="term" value="P:cell morphogenesis"/>
    <property type="evidence" value="ECO:0007669"/>
    <property type="project" value="InterPro"/>
</dbReference>